<dbReference type="EC" id="2.4.2.1" evidence="8"/>
<evidence type="ECO:0000259" key="9">
    <source>
        <dbReference type="Pfam" id="PF01048"/>
    </source>
</evidence>
<reference evidence="11" key="1">
    <citation type="journal article" date="2019" name="Int. J. Syst. Evol. Microbiol.">
        <title>The Global Catalogue of Microorganisms (GCM) 10K type strain sequencing project: providing services to taxonomists for standard genome sequencing and annotation.</title>
        <authorList>
            <consortium name="The Broad Institute Genomics Platform"/>
            <consortium name="The Broad Institute Genome Sequencing Center for Infectious Disease"/>
            <person name="Wu L."/>
            <person name="Ma J."/>
        </authorList>
    </citation>
    <scope>NUCLEOTIDE SEQUENCE [LARGE SCALE GENOMIC DNA]</scope>
    <source>
        <strain evidence="11">CCUG 57263</strain>
    </source>
</reference>
<dbReference type="PIRSF" id="PIRSF000477">
    <property type="entry name" value="PurNPase"/>
    <property type="match status" value="1"/>
</dbReference>
<name>A0ABW3DHM7_9BACL</name>
<dbReference type="NCBIfam" id="TIGR01697">
    <property type="entry name" value="PNPH-PUNA-XAPA"/>
    <property type="match status" value="1"/>
</dbReference>
<dbReference type="EMBL" id="JBHTIU010000100">
    <property type="protein sequence ID" value="MFD0872064.1"/>
    <property type="molecule type" value="Genomic_DNA"/>
</dbReference>
<evidence type="ECO:0000256" key="6">
    <source>
        <dbReference type="ARBA" id="ARBA00022679"/>
    </source>
</evidence>
<dbReference type="Proteomes" id="UP001597120">
    <property type="component" value="Unassembled WGS sequence"/>
</dbReference>
<dbReference type="GO" id="GO:0004731">
    <property type="term" value="F:purine-nucleoside phosphorylase activity"/>
    <property type="evidence" value="ECO:0007669"/>
    <property type="project" value="UniProtKB-EC"/>
</dbReference>
<comment type="caution">
    <text evidence="10">The sequence shown here is derived from an EMBL/GenBank/DDBJ whole genome shotgun (WGS) entry which is preliminary data.</text>
</comment>
<dbReference type="CDD" id="cd09009">
    <property type="entry name" value="PNP-EcPNPII_like"/>
    <property type="match status" value="1"/>
</dbReference>
<comment type="catalytic activity">
    <reaction evidence="7">
        <text>a purine 2'-deoxy-D-ribonucleoside + phosphate = a purine nucleobase + 2-deoxy-alpha-D-ribose 1-phosphate</text>
        <dbReference type="Rhea" id="RHEA:36431"/>
        <dbReference type="ChEBI" id="CHEBI:26386"/>
        <dbReference type="ChEBI" id="CHEBI:43474"/>
        <dbReference type="ChEBI" id="CHEBI:57259"/>
        <dbReference type="ChEBI" id="CHEBI:142361"/>
        <dbReference type="EC" id="2.4.2.1"/>
    </reaction>
</comment>
<comment type="function">
    <text evidence="1">The purine nucleoside phosphorylases catalyze the phosphorolytic breakdown of the N-glycosidic bond in the beta-(deoxy)ribonucleoside molecules, with the formation of the corresponding free purine bases and pentose-1-phosphate. Cleaves guanosine, inosine, 2'-deoxyguanosine and 2'-deoxyinosine.</text>
</comment>
<evidence type="ECO:0000313" key="10">
    <source>
        <dbReference type="EMBL" id="MFD0872064.1"/>
    </source>
</evidence>
<dbReference type="PROSITE" id="PS01240">
    <property type="entry name" value="PNP_MTAP_2"/>
    <property type="match status" value="1"/>
</dbReference>
<dbReference type="NCBIfam" id="TIGR01700">
    <property type="entry name" value="PNPH"/>
    <property type="match status" value="1"/>
</dbReference>
<accession>A0ABW3DHM7</accession>
<dbReference type="NCBIfam" id="NF006054">
    <property type="entry name" value="PRK08202.1"/>
    <property type="match status" value="1"/>
</dbReference>
<evidence type="ECO:0000313" key="11">
    <source>
        <dbReference type="Proteomes" id="UP001597120"/>
    </source>
</evidence>
<keyword evidence="11" id="KW-1185">Reference proteome</keyword>
<comment type="subunit">
    <text evidence="4">Homotrimer.</text>
</comment>
<comment type="pathway">
    <text evidence="2 8">Purine metabolism; purine nucleoside salvage.</text>
</comment>
<evidence type="ECO:0000256" key="7">
    <source>
        <dbReference type="ARBA" id="ARBA00048556"/>
    </source>
</evidence>
<comment type="similarity">
    <text evidence="3 8">Belongs to the PNP/MTAP phosphorylase family.</text>
</comment>
<dbReference type="InterPro" id="IPR018099">
    <property type="entry name" value="Purine_phosphorylase-2_CS"/>
</dbReference>
<evidence type="ECO:0000256" key="1">
    <source>
        <dbReference type="ARBA" id="ARBA00002678"/>
    </source>
</evidence>
<dbReference type="SUPFAM" id="SSF53167">
    <property type="entry name" value="Purine and uridine phosphorylases"/>
    <property type="match status" value="1"/>
</dbReference>
<evidence type="ECO:0000256" key="8">
    <source>
        <dbReference type="PIRNR" id="PIRNR000477"/>
    </source>
</evidence>
<dbReference type="PANTHER" id="PTHR11904:SF9">
    <property type="entry name" value="PURINE NUCLEOSIDE PHOSPHORYLASE-RELATED"/>
    <property type="match status" value="1"/>
</dbReference>
<dbReference type="Pfam" id="PF01048">
    <property type="entry name" value="PNP_UDP_1"/>
    <property type="match status" value="1"/>
</dbReference>
<dbReference type="InterPro" id="IPR035994">
    <property type="entry name" value="Nucleoside_phosphorylase_sf"/>
</dbReference>
<proteinExistence type="inferred from homology"/>
<dbReference type="RefSeq" id="WP_144935550.1">
    <property type="nucleotide sequence ID" value="NZ_JBHTIU010000100.1"/>
</dbReference>
<sequence length="285" mass="31084">MQTVQYWNEVREAAESLRNLLQGRTPQIGLVLGSGLGDLAEQVTEAVSIPYRQLPHFPVSTVEGHEGQFVAGLLEGKPVIVMQGRLHYYEGYTMKKVVFPVYVMKALGVRSLVMTNAAGGMNRTFKPGDLMVISDHINMTGTNPLIGPNDSGWGPRFPDMSEAYDRGYRQLVRRLGEEMGLGESASPSRLQEGVYCGISGPSYMTPAELTMLARLGGDAIGMSTVGEVIAARHCGLKVLGISCITDMAIGEELEELTHEQVVETANRAKPAFQSLIRAFLRELPL</sequence>
<gene>
    <name evidence="10" type="ORF">ACFQ03_23380</name>
</gene>
<dbReference type="InterPro" id="IPR011270">
    <property type="entry name" value="Pur_Nuc_Pase_Ino/Guo-sp"/>
</dbReference>
<evidence type="ECO:0000256" key="2">
    <source>
        <dbReference type="ARBA" id="ARBA00005058"/>
    </source>
</evidence>
<organism evidence="10 11">
    <name type="scientific">Paenibacillus residui</name>
    <dbReference type="NCBI Taxonomy" id="629724"/>
    <lineage>
        <taxon>Bacteria</taxon>
        <taxon>Bacillati</taxon>
        <taxon>Bacillota</taxon>
        <taxon>Bacilli</taxon>
        <taxon>Bacillales</taxon>
        <taxon>Paenibacillaceae</taxon>
        <taxon>Paenibacillus</taxon>
    </lineage>
</organism>
<dbReference type="Gene3D" id="3.40.50.1580">
    <property type="entry name" value="Nucleoside phosphorylase domain"/>
    <property type="match status" value="1"/>
</dbReference>
<keyword evidence="5 8" id="KW-0328">Glycosyltransferase</keyword>
<keyword evidence="6 8" id="KW-0808">Transferase</keyword>
<evidence type="ECO:0000256" key="4">
    <source>
        <dbReference type="ARBA" id="ARBA00011233"/>
    </source>
</evidence>
<dbReference type="PANTHER" id="PTHR11904">
    <property type="entry name" value="METHYLTHIOADENOSINE/PURINE NUCLEOSIDE PHOSPHORYLASE"/>
    <property type="match status" value="1"/>
</dbReference>
<evidence type="ECO:0000256" key="5">
    <source>
        <dbReference type="ARBA" id="ARBA00022676"/>
    </source>
</evidence>
<dbReference type="InterPro" id="IPR000845">
    <property type="entry name" value="Nucleoside_phosphorylase_d"/>
</dbReference>
<protein>
    <recommendedName>
        <fullName evidence="8">Purine nucleoside phosphorylase</fullName>
        <ecNumber evidence="8">2.4.2.1</ecNumber>
    </recommendedName>
    <alternativeName>
        <fullName evidence="8">Inosine-guanosine phosphorylase</fullName>
    </alternativeName>
</protein>
<dbReference type="InterPro" id="IPR011268">
    <property type="entry name" value="Purine_phosphorylase"/>
</dbReference>
<evidence type="ECO:0000256" key="3">
    <source>
        <dbReference type="ARBA" id="ARBA00006751"/>
    </source>
</evidence>
<feature type="domain" description="Nucleoside phosphorylase" evidence="9">
    <location>
        <begin position="28"/>
        <end position="281"/>
    </location>
</feature>